<dbReference type="PROSITE" id="PS50090">
    <property type="entry name" value="MYB_LIKE"/>
    <property type="match status" value="1"/>
</dbReference>
<dbReference type="InterPro" id="IPR001005">
    <property type="entry name" value="SANT/Myb"/>
</dbReference>
<protein>
    <recommendedName>
        <fullName evidence="13">SWI/SNF complex subunit SMARCC2</fullName>
    </recommendedName>
</protein>
<sequence>MLEHFCSAFRMSKPTTKTFKRKFTKIPTGIKKTKTSDKKDLSVEIDSTSPSSLIENENPCGKQLEKTLEREKTSPSCEEKLISEEKLSDEKELVSDDGKHVPEIEEEKQHLCEKIEDKPFFDDDDKLIEQTHHIIIPSYSTWFDYDSVNELEKRGLQEFFNGCNKSKTPEVYLAYRNFMIDTYRLNPTEYLTSTACRRTLAGDVCAIMRIHAFLEQWGLINYQLESNSKPSEMVPPPTPHFHILTDTPGTGIQSTTSLKSSQTTIGKTILNLDIQSTDKCSSNFDQFGLKLDQYDGKPRKQRKAAQEAMRCWTEQETLLLLEAVEMFKDDWNRVAEHVGSRTQDECILHFLRLPIEDPFLDKLPGGPLNFQPIPFSKAGNPVMSIIAFLASVVDPKVVSAATESAMNLYNKMKEEEVPHHIIDEHLRRIRESRIEGKFDPAFRLEETGIYGTEKSENYEVEVDENFSKNQNNSSQKSEVKEEEKLFQKDIEKAAVQALVAAAVKAKKLAETEEQKMRGLIQLLIETQMKKFEMKLLQFKELELMLVKEKETLEYQKQQLITERQNFHLEQLEAAEQRAKQQAQVKLQQME</sequence>
<evidence type="ECO:0000259" key="8">
    <source>
        <dbReference type="PROSITE" id="PS50090"/>
    </source>
</evidence>
<dbReference type="CDD" id="cd00167">
    <property type="entry name" value="SANT"/>
    <property type="match status" value="1"/>
</dbReference>
<feature type="domain" description="Myb-like" evidence="8">
    <location>
        <begin position="312"/>
        <end position="354"/>
    </location>
</feature>
<dbReference type="InterPro" id="IPR032451">
    <property type="entry name" value="SMARCC_C"/>
</dbReference>
<dbReference type="Pfam" id="PF16495">
    <property type="entry name" value="SWIRM-assoc_1"/>
    <property type="match status" value="1"/>
</dbReference>
<comment type="subcellular location">
    <subcellularLocation>
        <location evidence="1">Nucleus</location>
    </subcellularLocation>
</comment>
<evidence type="ECO:0000256" key="3">
    <source>
        <dbReference type="ARBA" id="ARBA00023125"/>
    </source>
</evidence>
<dbReference type="Pfam" id="PF16498">
    <property type="entry name" value="SWIRM-assoc_3"/>
    <property type="match status" value="1"/>
</dbReference>
<dbReference type="AlphaFoldDB" id="A0ABD2P690"/>
<dbReference type="Gene3D" id="1.10.10.10">
    <property type="entry name" value="Winged helix-like DNA-binding domain superfamily/Winged helix DNA-binding domain"/>
    <property type="match status" value="1"/>
</dbReference>
<accession>A0ABD2P690</accession>
<dbReference type="InterPro" id="IPR017884">
    <property type="entry name" value="SANT_dom"/>
</dbReference>
<comment type="caution">
    <text evidence="11">The sequence shown here is derived from an EMBL/GenBank/DDBJ whole genome shotgun (WGS) entry which is preliminary data.</text>
</comment>
<organism evidence="11 12">
    <name type="scientific">Cryptolaemus montrouzieri</name>
    <dbReference type="NCBI Taxonomy" id="559131"/>
    <lineage>
        <taxon>Eukaryota</taxon>
        <taxon>Metazoa</taxon>
        <taxon>Ecdysozoa</taxon>
        <taxon>Arthropoda</taxon>
        <taxon>Hexapoda</taxon>
        <taxon>Insecta</taxon>
        <taxon>Pterygota</taxon>
        <taxon>Neoptera</taxon>
        <taxon>Endopterygota</taxon>
        <taxon>Coleoptera</taxon>
        <taxon>Polyphaga</taxon>
        <taxon>Cucujiformia</taxon>
        <taxon>Coccinelloidea</taxon>
        <taxon>Coccinellidae</taxon>
        <taxon>Scymninae</taxon>
        <taxon>Scymnini</taxon>
        <taxon>Cryptolaemus</taxon>
    </lineage>
</organism>
<feature type="domain" description="SANT" evidence="10">
    <location>
        <begin position="307"/>
        <end position="358"/>
    </location>
</feature>
<dbReference type="GO" id="GO:0003677">
    <property type="term" value="F:DNA binding"/>
    <property type="evidence" value="ECO:0007669"/>
    <property type="project" value="UniProtKB-KW"/>
</dbReference>
<dbReference type="InterPro" id="IPR032448">
    <property type="entry name" value="SWIRM-assoc"/>
</dbReference>
<keyword evidence="5" id="KW-0539">Nucleus</keyword>
<dbReference type="EMBL" id="JABFTP020000185">
    <property type="protein sequence ID" value="KAL3286498.1"/>
    <property type="molecule type" value="Genomic_DNA"/>
</dbReference>
<dbReference type="FunFam" id="1.10.10.60:FF:000014">
    <property type="entry name" value="SWI/SNF complex subunit SMARCC2 isoform C"/>
    <property type="match status" value="1"/>
</dbReference>
<dbReference type="PANTHER" id="PTHR12802:SF41">
    <property type="entry name" value="BRAHMA ASSOCIATED PROTEIN 155 KDA"/>
    <property type="match status" value="1"/>
</dbReference>
<dbReference type="Proteomes" id="UP001516400">
    <property type="component" value="Unassembled WGS sequence"/>
</dbReference>
<feature type="domain" description="SWIRM" evidence="9">
    <location>
        <begin position="134"/>
        <end position="231"/>
    </location>
</feature>
<dbReference type="FunFam" id="1.10.10.10:FF:000020">
    <property type="entry name" value="SWI/SNF complex subunit SMARCC2 isoform c"/>
    <property type="match status" value="1"/>
</dbReference>
<evidence type="ECO:0000256" key="2">
    <source>
        <dbReference type="ARBA" id="ARBA00023015"/>
    </source>
</evidence>
<evidence type="ECO:0000256" key="7">
    <source>
        <dbReference type="SAM" id="MobiDB-lite"/>
    </source>
</evidence>
<comment type="similarity">
    <text evidence="6">Belongs to the SMARCC family.</text>
</comment>
<keyword evidence="2" id="KW-0805">Transcription regulation</keyword>
<reference evidence="11 12" key="1">
    <citation type="journal article" date="2021" name="BMC Biol.">
        <title>Horizontally acquired antibacterial genes associated with adaptive radiation of ladybird beetles.</title>
        <authorList>
            <person name="Li H.S."/>
            <person name="Tang X.F."/>
            <person name="Huang Y.H."/>
            <person name="Xu Z.Y."/>
            <person name="Chen M.L."/>
            <person name="Du X.Y."/>
            <person name="Qiu B.Y."/>
            <person name="Chen P.T."/>
            <person name="Zhang W."/>
            <person name="Slipinski A."/>
            <person name="Escalona H.E."/>
            <person name="Waterhouse R.M."/>
            <person name="Zwick A."/>
            <person name="Pang H."/>
        </authorList>
    </citation>
    <scope>NUCLEOTIDE SEQUENCE [LARGE SCALE GENOMIC DNA]</scope>
    <source>
        <strain evidence="11">SYSU2018</strain>
    </source>
</reference>
<evidence type="ECO:0000256" key="4">
    <source>
        <dbReference type="ARBA" id="ARBA00023163"/>
    </source>
</evidence>
<evidence type="ECO:0000256" key="6">
    <source>
        <dbReference type="ARBA" id="ARBA00049655"/>
    </source>
</evidence>
<proteinExistence type="inferred from homology"/>
<dbReference type="PROSITE" id="PS51293">
    <property type="entry name" value="SANT"/>
    <property type="match status" value="1"/>
</dbReference>
<evidence type="ECO:0000259" key="9">
    <source>
        <dbReference type="PROSITE" id="PS50934"/>
    </source>
</evidence>
<dbReference type="PANTHER" id="PTHR12802">
    <property type="entry name" value="SWI/SNF COMPLEX-RELATED"/>
    <property type="match status" value="1"/>
</dbReference>
<dbReference type="InterPro" id="IPR009057">
    <property type="entry name" value="Homeodomain-like_sf"/>
</dbReference>
<dbReference type="SMART" id="SM00717">
    <property type="entry name" value="SANT"/>
    <property type="match status" value="1"/>
</dbReference>
<evidence type="ECO:0000313" key="12">
    <source>
        <dbReference type="Proteomes" id="UP001516400"/>
    </source>
</evidence>
<evidence type="ECO:0000256" key="1">
    <source>
        <dbReference type="ARBA" id="ARBA00004123"/>
    </source>
</evidence>
<dbReference type="Gene3D" id="1.10.10.60">
    <property type="entry name" value="Homeodomain-like"/>
    <property type="match status" value="1"/>
</dbReference>
<evidence type="ECO:0000313" key="11">
    <source>
        <dbReference type="EMBL" id="KAL3286498.1"/>
    </source>
</evidence>
<dbReference type="Pfam" id="PF04433">
    <property type="entry name" value="SWIRM"/>
    <property type="match status" value="1"/>
</dbReference>
<dbReference type="PROSITE" id="PS50934">
    <property type="entry name" value="SWIRM"/>
    <property type="match status" value="1"/>
</dbReference>
<gene>
    <name evidence="11" type="ORF">HHI36_001003</name>
</gene>
<name>A0ABD2P690_9CUCU</name>
<feature type="compositionally biased region" description="Polar residues" evidence="7">
    <location>
        <begin position="45"/>
        <end position="55"/>
    </location>
</feature>
<keyword evidence="3" id="KW-0238">DNA-binding</keyword>
<dbReference type="Pfam" id="PF00249">
    <property type="entry name" value="Myb_DNA-binding"/>
    <property type="match status" value="1"/>
</dbReference>
<evidence type="ECO:0008006" key="13">
    <source>
        <dbReference type="Google" id="ProtNLM"/>
    </source>
</evidence>
<evidence type="ECO:0000259" key="10">
    <source>
        <dbReference type="PROSITE" id="PS51293"/>
    </source>
</evidence>
<keyword evidence="12" id="KW-1185">Reference proteome</keyword>
<feature type="region of interest" description="Disordered" evidence="7">
    <location>
        <begin position="41"/>
        <end position="60"/>
    </location>
</feature>
<dbReference type="SUPFAM" id="SSF46689">
    <property type="entry name" value="Homeodomain-like"/>
    <property type="match status" value="2"/>
</dbReference>
<dbReference type="InterPro" id="IPR036388">
    <property type="entry name" value="WH-like_DNA-bd_sf"/>
</dbReference>
<dbReference type="InterPro" id="IPR007526">
    <property type="entry name" value="SWIRM"/>
</dbReference>
<keyword evidence="4" id="KW-0804">Transcription</keyword>
<dbReference type="GO" id="GO:0016514">
    <property type="term" value="C:SWI/SNF complex"/>
    <property type="evidence" value="ECO:0007669"/>
    <property type="project" value="UniProtKB-ARBA"/>
</dbReference>
<evidence type="ECO:0000256" key="5">
    <source>
        <dbReference type="ARBA" id="ARBA00023242"/>
    </source>
</evidence>